<sequence>MRDRRRGTATSLSAEDEERIVLWINALRKDGIPVSSQMLRLKASEIALEVGLAGFEGTWSWRRGFMKRHKMSIRMRTRQGQVTGEEANVALASFTNRVRQRMHDKGVVKLYNADQTGVFFEYLPKHTIDKTGSKTIWMRCAGKDKERLSAMLLGDSEGNKYEPFVVIKAKSSTIPARQVENDSFRHGFGRRVWSDIAPLHDTTNLQIYGNPKAWWNESLSLAFLNFHFGHRKETDPPVMLLWDHMSAHWTDKVKAYAAAKRVLLEEVPARFTFCLQPADIAWNRPLKDRLRAHWIEYLREAVRSNKKITPPHRNQVMQWVNDAWSSLTSATIKNGFVKCGLAARDGETMGELGGFVAVPDDPDTVADAVLVAALQSRRAFDGVAARRDTLDSNDEEDDSDDGNEGSPHDEECGDEVGFEGPGLAGAGDDEATLWMF</sequence>
<dbReference type="InterPro" id="IPR004875">
    <property type="entry name" value="DDE_SF_endonuclease_dom"/>
</dbReference>
<keyword evidence="1" id="KW-0238">DNA-binding</keyword>
<dbReference type="Proteomes" id="UP001209570">
    <property type="component" value="Unassembled WGS sequence"/>
</dbReference>
<evidence type="ECO:0000313" key="5">
    <source>
        <dbReference type="Proteomes" id="UP001209570"/>
    </source>
</evidence>
<dbReference type="PANTHER" id="PTHR19303:SF57">
    <property type="entry name" value="HTH CENPB-TYPE DOMAIN-CONTAINING PROTEIN"/>
    <property type="match status" value="1"/>
</dbReference>
<dbReference type="SMART" id="SM00674">
    <property type="entry name" value="CENPB"/>
    <property type="match status" value="1"/>
</dbReference>
<dbReference type="Gene3D" id="1.10.10.60">
    <property type="entry name" value="Homeodomain-like"/>
    <property type="match status" value="1"/>
</dbReference>
<dbReference type="GO" id="GO:0003677">
    <property type="term" value="F:DNA binding"/>
    <property type="evidence" value="ECO:0007669"/>
    <property type="project" value="UniProtKB-KW"/>
</dbReference>
<evidence type="ECO:0000256" key="2">
    <source>
        <dbReference type="SAM" id="MobiDB-lite"/>
    </source>
</evidence>
<dbReference type="InterPro" id="IPR050863">
    <property type="entry name" value="CenT-Element_Derived"/>
</dbReference>
<protein>
    <recommendedName>
        <fullName evidence="3">HTH CENPB-type domain-containing protein</fullName>
    </recommendedName>
</protein>
<accession>A0AAD5Q598</accession>
<dbReference type="PANTHER" id="PTHR19303">
    <property type="entry name" value="TRANSPOSON"/>
    <property type="match status" value="1"/>
</dbReference>
<dbReference type="Pfam" id="PF03221">
    <property type="entry name" value="HTH_Tnp_Tc5"/>
    <property type="match status" value="1"/>
</dbReference>
<dbReference type="EMBL" id="JAKCXM010000904">
    <property type="protein sequence ID" value="KAJ0391665.1"/>
    <property type="molecule type" value="Genomic_DNA"/>
</dbReference>
<evidence type="ECO:0000313" key="4">
    <source>
        <dbReference type="EMBL" id="KAJ0391665.1"/>
    </source>
</evidence>
<dbReference type="PROSITE" id="PS51253">
    <property type="entry name" value="HTH_CENPB"/>
    <property type="match status" value="1"/>
</dbReference>
<keyword evidence="5" id="KW-1185">Reference proteome</keyword>
<feature type="region of interest" description="Disordered" evidence="2">
    <location>
        <begin position="385"/>
        <end position="431"/>
    </location>
</feature>
<dbReference type="AlphaFoldDB" id="A0AAD5Q598"/>
<feature type="domain" description="HTH CENPB-type" evidence="3">
    <location>
        <begin position="4"/>
        <end position="75"/>
    </location>
</feature>
<organism evidence="4 5">
    <name type="scientific">Pythium insidiosum</name>
    <name type="common">Pythiosis disease agent</name>
    <dbReference type="NCBI Taxonomy" id="114742"/>
    <lineage>
        <taxon>Eukaryota</taxon>
        <taxon>Sar</taxon>
        <taxon>Stramenopiles</taxon>
        <taxon>Oomycota</taxon>
        <taxon>Peronosporomycetes</taxon>
        <taxon>Pythiales</taxon>
        <taxon>Pythiaceae</taxon>
        <taxon>Pythium</taxon>
    </lineage>
</organism>
<gene>
    <name evidence="4" type="ORF">P43SY_008388</name>
</gene>
<dbReference type="Pfam" id="PF03184">
    <property type="entry name" value="DDE_1"/>
    <property type="match status" value="1"/>
</dbReference>
<reference evidence="4" key="1">
    <citation type="submission" date="2021-12" db="EMBL/GenBank/DDBJ databases">
        <title>Prjna785345.</title>
        <authorList>
            <person name="Rujirawat T."/>
            <person name="Krajaejun T."/>
        </authorList>
    </citation>
    <scope>NUCLEOTIDE SEQUENCE</scope>
    <source>
        <strain evidence="4">Pi057C3</strain>
    </source>
</reference>
<feature type="compositionally biased region" description="Acidic residues" evidence="2">
    <location>
        <begin position="391"/>
        <end position="403"/>
    </location>
</feature>
<proteinExistence type="predicted"/>
<dbReference type="InterPro" id="IPR009057">
    <property type="entry name" value="Homeodomain-like_sf"/>
</dbReference>
<dbReference type="InterPro" id="IPR006600">
    <property type="entry name" value="HTH_CenpB_DNA-bd_dom"/>
</dbReference>
<evidence type="ECO:0000259" key="3">
    <source>
        <dbReference type="PROSITE" id="PS51253"/>
    </source>
</evidence>
<name>A0AAD5Q598_PYTIN</name>
<evidence type="ECO:0000256" key="1">
    <source>
        <dbReference type="ARBA" id="ARBA00023125"/>
    </source>
</evidence>
<dbReference type="GO" id="GO:0005634">
    <property type="term" value="C:nucleus"/>
    <property type="evidence" value="ECO:0007669"/>
    <property type="project" value="TreeGrafter"/>
</dbReference>
<dbReference type="SUPFAM" id="SSF46689">
    <property type="entry name" value="Homeodomain-like"/>
    <property type="match status" value="1"/>
</dbReference>
<comment type="caution">
    <text evidence="4">The sequence shown here is derived from an EMBL/GenBank/DDBJ whole genome shotgun (WGS) entry which is preliminary data.</text>
</comment>